<evidence type="ECO:0000313" key="1">
    <source>
        <dbReference type="EMBL" id="CAG8537144.1"/>
    </source>
</evidence>
<dbReference type="Proteomes" id="UP000789375">
    <property type="component" value="Unassembled WGS sequence"/>
</dbReference>
<dbReference type="EMBL" id="CAJVPP010001150">
    <property type="protein sequence ID" value="CAG8537144.1"/>
    <property type="molecule type" value="Genomic_DNA"/>
</dbReference>
<organism evidence="1 2">
    <name type="scientific">Funneliformis mosseae</name>
    <name type="common">Endomycorrhizal fungus</name>
    <name type="synonym">Glomus mosseae</name>
    <dbReference type="NCBI Taxonomy" id="27381"/>
    <lineage>
        <taxon>Eukaryota</taxon>
        <taxon>Fungi</taxon>
        <taxon>Fungi incertae sedis</taxon>
        <taxon>Mucoromycota</taxon>
        <taxon>Glomeromycotina</taxon>
        <taxon>Glomeromycetes</taxon>
        <taxon>Glomerales</taxon>
        <taxon>Glomeraceae</taxon>
        <taxon>Funneliformis</taxon>
    </lineage>
</organism>
<gene>
    <name evidence="1" type="ORF">FMOSSE_LOCUS5798</name>
</gene>
<feature type="non-terminal residue" evidence="1">
    <location>
        <position position="69"/>
    </location>
</feature>
<name>A0A9N9FJ56_FUNMO</name>
<keyword evidence="2" id="KW-1185">Reference proteome</keyword>
<sequence>MAKELEKELDLYYYFEKTIVRFCAQFIMYDKKYEPVSLSRIMQIEDLNKKYKQFNNYTQNKTKLWLERF</sequence>
<evidence type="ECO:0000313" key="2">
    <source>
        <dbReference type="Proteomes" id="UP000789375"/>
    </source>
</evidence>
<protein>
    <submittedName>
        <fullName evidence="1">9311_t:CDS:1</fullName>
    </submittedName>
</protein>
<comment type="caution">
    <text evidence="1">The sequence shown here is derived from an EMBL/GenBank/DDBJ whole genome shotgun (WGS) entry which is preliminary data.</text>
</comment>
<reference evidence="1" key="1">
    <citation type="submission" date="2021-06" db="EMBL/GenBank/DDBJ databases">
        <authorList>
            <person name="Kallberg Y."/>
            <person name="Tangrot J."/>
            <person name="Rosling A."/>
        </authorList>
    </citation>
    <scope>NUCLEOTIDE SEQUENCE</scope>
    <source>
        <strain evidence="1">87-6 pot B 2015</strain>
    </source>
</reference>
<proteinExistence type="predicted"/>
<accession>A0A9N9FJ56</accession>
<dbReference type="AlphaFoldDB" id="A0A9N9FJ56"/>